<dbReference type="EMBL" id="QASA01000001">
    <property type="protein sequence ID" value="RDC63524.1"/>
    <property type="molecule type" value="Genomic_DNA"/>
</dbReference>
<dbReference type="GO" id="GO:0030198">
    <property type="term" value="P:extracellular matrix organization"/>
    <property type="evidence" value="ECO:0007669"/>
    <property type="project" value="TreeGrafter"/>
</dbReference>
<reference evidence="2 3" key="1">
    <citation type="submission" date="2018-04" db="EMBL/GenBank/DDBJ databases">
        <title>Adhaeribacter sp. HMF7616 genome sequencing and assembly.</title>
        <authorList>
            <person name="Kang H."/>
            <person name="Kang J."/>
            <person name="Cha I."/>
            <person name="Kim H."/>
            <person name="Joh K."/>
        </authorList>
    </citation>
    <scope>NUCLEOTIDE SEQUENCE [LARGE SCALE GENOMIC DNA]</scope>
    <source>
        <strain evidence="2 3">HMF7616</strain>
    </source>
</reference>
<dbReference type="PANTHER" id="PTHR10900">
    <property type="entry name" value="PERIOSTIN-RELATED"/>
    <property type="match status" value="1"/>
</dbReference>
<dbReference type="Pfam" id="PF02469">
    <property type="entry name" value="Fasciclin"/>
    <property type="match status" value="1"/>
</dbReference>
<dbReference type="GO" id="GO:0007155">
    <property type="term" value="P:cell adhesion"/>
    <property type="evidence" value="ECO:0007669"/>
    <property type="project" value="TreeGrafter"/>
</dbReference>
<proteinExistence type="predicted"/>
<dbReference type="GO" id="GO:0050839">
    <property type="term" value="F:cell adhesion molecule binding"/>
    <property type="evidence" value="ECO:0007669"/>
    <property type="project" value="TreeGrafter"/>
</dbReference>
<sequence length="212" mass="23273">MRNNAVKTSQGSLASIIWLLVLMYSATNCQSKKQVEEAREISGINTETSDIIISDSAAKQTQGVKLGQSWIIPDHVILENISEPTSIQRFNKLLKSSELIKTLKGRGPFTLFIPTDSAFEQLDSGSKQQLFTRNNKEDQLQIIKHHLVSGKIVTSDLKDQVVLKAADGNELQIKNNGQVIQVDNATIIVKDGVSTNGVIHVIDRVLLPDAGD</sequence>
<protein>
    <recommendedName>
        <fullName evidence="1">FAS1 domain-containing protein</fullName>
    </recommendedName>
</protein>
<organism evidence="2 3">
    <name type="scientific">Adhaeribacter pallidiroseus</name>
    <dbReference type="NCBI Taxonomy" id="2072847"/>
    <lineage>
        <taxon>Bacteria</taxon>
        <taxon>Pseudomonadati</taxon>
        <taxon>Bacteroidota</taxon>
        <taxon>Cytophagia</taxon>
        <taxon>Cytophagales</taxon>
        <taxon>Hymenobacteraceae</taxon>
        <taxon>Adhaeribacter</taxon>
    </lineage>
</organism>
<dbReference type="SUPFAM" id="SSF82153">
    <property type="entry name" value="FAS1 domain"/>
    <property type="match status" value="1"/>
</dbReference>
<dbReference type="SMART" id="SM00554">
    <property type="entry name" value="FAS1"/>
    <property type="match status" value="1"/>
</dbReference>
<name>A0A369QFQ1_9BACT</name>
<feature type="domain" description="FAS1" evidence="1">
    <location>
        <begin position="74"/>
        <end position="206"/>
    </location>
</feature>
<evidence type="ECO:0000259" key="1">
    <source>
        <dbReference type="PROSITE" id="PS50213"/>
    </source>
</evidence>
<dbReference type="AlphaFoldDB" id="A0A369QFQ1"/>
<dbReference type="InterPro" id="IPR036378">
    <property type="entry name" value="FAS1_dom_sf"/>
</dbReference>
<keyword evidence="3" id="KW-1185">Reference proteome</keyword>
<dbReference type="GO" id="GO:0005615">
    <property type="term" value="C:extracellular space"/>
    <property type="evidence" value="ECO:0007669"/>
    <property type="project" value="TreeGrafter"/>
</dbReference>
<dbReference type="FunFam" id="2.30.180.10:FF:000014">
    <property type="entry name" value="Stabilin 1"/>
    <property type="match status" value="1"/>
</dbReference>
<dbReference type="InterPro" id="IPR000782">
    <property type="entry name" value="FAS1_domain"/>
</dbReference>
<dbReference type="GO" id="GO:0031012">
    <property type="term" value="C:extracellular matrix"/>
    <property type="evidence" value="ECO:0007669"/>
    <property type="project" value="TreeGrafter"/>
</dbReference>
<accession>A0A369QFQ1</accession>
<dbReference type="PANTHER" id="PTHR10900:SF77">
    <property type="entry name" value="FI19380P1"/>
    <property type="match status" value="1"/>
</dbReference>
<evidence type="ECO:0000313" key="3">
    <source>
        <dbReference type="Proteomes" id="UP000253919"/>
    </source>
</evidence>
<comment type="caution">
    <text evidence="2">The sequence shown here is derived from an EMBL/GenBank/DDBJ whole genome shotgun (WGS) entry which is preliminary data.</text>
</comment>
<evidence type="ECO:0000313" key="2">
    <source>
        <dbReference type="EMBL" id="RDC63524.1"/>
    </source>
</evidence>
<gene>
    <name evidence="2" type="ORF">AHMF7616_02129</name>
</gene>
<dbReference type="Gene3D" id="2.30.180.10">
    <property type="entry name" value="FAS1 domain"/>
    <property type="match status" value="1"/>
</dbReference>
<dbReference type="OrthoDB" id="1119934at2"/>
<dbReference type="RefSeq" id="WP_115372808.1">
    <property type="nucleotide sequence ID" value="NZ_QASA01000001.1"/>
</dbReference>
<dbReference type="InterPro" id="IPR050904">
    <property type="entry name" value="Adhesion/Biosynth-related"/>
</dbReference>
<dbReference type="PROSITE" id="PS50213">
    <property type="entry name" value="FAS1"/>
    <property type="match status" value="1"/>
</dbReference>
<dbReference type="Proteomes" id="UP000253919">
    <property type="component" value="Unassembled WGS sequence"/>
</dbReference>